<feature type="domain" description="Major facilitator superfamily (MFS) profile" evidence="8">
    <location>
        <begin position="60"/>
        <end position="239"/>
    </location>
</feature>
<feature type="transmembrane region" description="Helical" evidence="7">
    <location>
        <begin position="97"/>
        <end position="115"/>
    </location>
</feature>
<comment type="subcellular location">
    <subcellularLocation>
        <location evidence="1">Membrane</location>
        <topology evidence="1">Multi-pass membrane protein</topology>
    </subcellularLocation>
</comment>
<keyword evidence="3 7" id="KW-0812">Transmembrane</keyword>
<dbReference type="PANTHER" id="PTHR43791">
    <property type="entry name" value="PERMEASE-RELATED"/>
    <property type="match status" value="1"/>
</dbReference>
<gene>
    <name evidence="9" type="ORF">QQZ08_008772</name>
</gene>
<keyword evidence="2" id="KW-0813">Transport</keyword>
<evidence type="ECO:0000259" key="8">
    <source>
        <dbReference type="PROSITE" id="PS50850"/>
    </source>
</evidence>
<evidence type="ECO:0000313" key="10">
    <source>
        <dbReference type="Proteomes" id="UP001498421"/>
    </source>
</evidence>
<proteinExistence type="predicted"/>
<feature type="transmembrane region" description="Helical" evidence="7">
    <location>
        <begin position="127"/>
        <end position="146"/>
    </location>
</feature>
<dbReference type="PROSITE" id="PS50850">
    <property type="entry name" value="MFS"/>
    <property type="match status" value="1"/>
</dbReference>
<evidence type="ECO:0000313" key="9">
    <source>
        <dbReference type="EMBL" id="KAK7424166.1"/>
    </source>
</evidence>
<dbReference type="Proteomes" id="UP001498421">
    <property type="component" value="Unassembled WGS sequence"/>
</dbReference>
<dbReference type="InterPro" id="IPR036259">
    <property type="entry name" value="MFS_trans_sf"/>
</dbReference>
<feature type="transmembrane region" description="Helical" evidence="7">
    <location>
        <begin position="187"/>
        <end position="207"/>
    </location>
</feature>
<dbReference type="EMBL" id="JAZAVK010000093">
    <property type="protein sequence ID" value="KAK7424166.1"/>
    <property type="molecule type" value="Genomic_DNA"/>
</dbReference>
<evidence type="ECO:0000256" key="2">
    <source>
        <dbReference type="ARBA" id="ARBA00022448"/>
    </source>
</evidence>
<feature type="transmembrane region" description="Helical" evidence="7">
    <location>
        <begin position="219"/>
        <end position="238"/>
    </location>
</feature>
<dbReference type="Pfam" id="PF07690">
    <property type="entry name" value="MFS_1"/>
    <property type="match status" value="1"/>
</dbReference>
<keyword evidence="5 7" id="KW-0472">Membrane</keyword>
<sequence length="239" mass="26902">MKTSPASEDVCDAVELEEPRKNHTNDALVDKEVAQYASDTRVEIDDATSVRLKKMIDRRVLLVMVVTYFTQSLDKGTLSFASIMGIREDANLHSNQYSWLTTIIYLVVLVVEYPENYIIQRVPIAKWLSLNIVLWGITLALHAVALNFPALIVLRGLLGGFEAACQPTFVLLSSIWYKRDEQASAIIYWYMMNGLQQILGGLCAFAFSFVPDSGPVKSWQALFMVYGILTVIWGCFVFS</sequence>
<reference evidence="9 10" key="1">
    <citation type="journal article" date="2025" name="Microbiol. Resour. Announc.">
        <title>Draft genome sequences for Neonectria magnoliae and Neonectria punicea, canker pathogens of Liriodendron tulipifera and Acer saccharum in West Virginia.</title>
        <authorList>
            <person name="Petronek H.M."/>
            <person name="Kasson M.T."/>
            <person name="Metheny A.M."/>
            <person name="Stauder C.M."/>
            <person name="Lovett B."/>
            <person name="Lynch S.C."/>
            <person name="Garnas J.R."/>
            <person name="Kasson L.R."/>
            <person name="Stajich J.E."/>
        </authorList>
    </citation>
    <scope>NUCLEOTIDE SEQUENCE [LARGE SCALE GENOMIC DNA]</scope>
    <source>
        <strain evidence="9 10">NRRL 64651</strain>
    </source>
</reference>
<keyword evidence="4 7" id="KW-1133">Transmembrane helix</keyword>
<dbReference type="InterPro" id="IPR020846">
    <property type="entry name" value="MFS_dom"/>
</dbReference>
<dbReference type="Gene3D" id="1.20.1250.20">
    <property type="entry name" value="MFS general substrate transporter like domains"/>
    <property type="match status" value="1"/>
</dbReference>
<dbReference type="InterPro" id="IPR011701">
    <property type="entry name" value="MFS"/>
</dbReference>
<keyword evidence="10" id="KW-1185">Reference proteome</keyword>
<evidence type="ECO:0000256" key="3">
    <source>
        <dbReference type="ARBA" id="ARBA00022692"/>
    </source>
</evidence>
<evidence type="ECO:0000256" key="7">
    <source>
        <dbReference type="SAM" id="Phobius"/>
    </source>
</evidence>
<feature type="transmembrane region" description="Helical" evidence="7">
    <location>
        <begin position="60"/>
        <end position="85"/>
    </location>
</feature>
<evidence type="ECO:0000256" key="1">
    <source>
        <dbReference type="ARBA" id="ARBA00004141"/>
    </source>
</evidence>
<evidence type="ECO:0000256" key="4">
    <source>
        <dbReference type="ARBA" id="ARBA00022989"/>
    </source>
</evidence>
<keyword evidence="6" id="KW-0325">Glycoprotein</keyword>
<evidence type="ECO:0000256" key="5">
    <source>
        <dbReference type="ARBA" id="ARBA00023136"/>
    </source>
</evidence>
<evidence type="ECO:0000256" key="6">
    <source>
        <dbReference type="ARBA" id="ARBA00023180"/>
    </source>
</evidence>
<dbReference type="PANTHER" id="PTHR43791:SF63">
    <property type="entry name" value="HIGH AFFINITY CYSTEINE TRANSPORTER"/>
    <property type="match status" value="1"/>
</dbReference>
<organism evidence="9 10">
    <name type="scientific">Neonectria magnoliae</name>
    <dbReference type="NCBI Taxonomy" id="2732573"/>
    <lineage>
        <taxon>Eukaryota</taxon>
        <taxon>Fungi</taxon>
        <taxon>Dikarya</taxon>
        <taxon>Ascomycota</taxon>
        <taxon>Pezizomycotina</taxon>
        <taxon>Sordariomycetes</taxon>
        <taxon>Hypocreomycetidae</taxon>
        <taxon>Hypocreales</taxon>
        <taxon>Nectriaceae</taxon>
        <taxon>Neonectria</taxon>
    </lineage>
</organism>
<protein>
    <recommendedName>
        <fullName evidence="8">Major facilitator superfamily (MFS) profile domain-containing protein</fullName>
    </recommendedName>
</protein>
<comment type="caution">
    <text evidence="9">The sequence shown here is derived from an EMBL/GenBank/DDBJ whole genome shotgun (WGS) entry which is preliminary data.</text>
</comment>
<feature type="transmembrane region" description="Helical" evidence="7">
    <location>
        <begin position="152"/>
        <end position="175"/>
    </location>
</feature>
<name>A0ABR1HSX5_9HYPO</name>
<dbReference type="SUPFAM" id="SSF103473">
    <property type="entry name" value="MFS general substrate transporter"/>
    <property type="match status" value="1"/>
</dbReference>
<accession>A0ABR1HSX5</accession>